<dbReference type="GO" id="GO:0016020">
    <property type="term" value="C:membrane"/>
    <property type="evidence" value="ECO:0007669"/>
    <property type="project" value="InterPro"/>
</dbReference>
<evidence type="ECO:0000256" key="8">
    <source>
        <dbReference type="ARBA" id="ARBA00022741"/>
    </source>
</evidence>
<keyword evidence="4" id="KW-0963">Cytoplasm</keyword>
<dbReference type="InterPro" id="IPR050482">
    <property type="entry name" value="Sensor_HK_TwoCompSys"/>
</dbReference>
<comment type="catalytic activity">
    <reaction evidence="1 15">
        <text>ATP + protein L-histidine = ADP + protein N-phospho-L-histidine.</text>
        <dbReference type="EC" id="2.7.13.3"/>
    </reaction>
</comment>
<evidence type="ECO:0000256" key="5">
    <source>
        <dbReference type="ARBA" id="ARBA00022553"/>
    </source>
</evidence>
<gene>
    <name evidence="19" type="ORF">ABB05_16340</name>
</gene>
<dbReference type="PANTHER" id="PTHR24421:SF10">
    <property type="entry name" value="NITRATE_NITRITE SENSOR PROTEIN NARQ"/>
    <property type="match status" value="1"/>
</dbReference>
<dbReference type="GO" id="GO:0005737">
    <property type="term" value="C:cytoplasm"/>
    <property type="evidence" value="ECO:0007669"/>
    <property type="project" value="UniProtKB-SubCell"/>
</dbReference>
<evidence type="ECO:0000256" key="2">
    <source>
        <dbReference type="ARBA" id="ARBA00004496"/>
    </source>
</evidence>
<keyword evidence="20" id="KW-1185">Reference proteome</keyword>
<dbReference type="PRINTS" id="PR00344">
    <property type="entry name" value="BCTRLSENSOR"/>
</dbReference>
<keyword evidence="11 16" id="KW-0408">Iron</keyword>
<dbReference type="InterPro" id="IPR005467">
    <property type="entry name" value="His_kinase_dom"/>
</dbReference>
<evidence type="ECO:0000256" key="1">
    <source>
        <dbReference type="ARBA" id="ARBA00000085"/>
    </source>
</evidence>
<dbReference type="GO" id="GO:0005524">
    <property type="term" value="F:ATP binding"/>
    <property type="evidence" value="ECO:0007669"/>
    <property type="project" value="UniProtKB-KW"/>
</dbReference>
<dbReference type="PROSITE" id="PS50109">
    <property type="entry name" value="HIS_KIN"/>
    <property type="match status" value="1"/>
</dbReference>
<evidence type="ECO:0000256" key="11">
    <source>
        <dbReference type="ARBA" id="ARBA00023004"/>
    </source>
</evidence>
<comment type="function">
    <text evidence="14">Member of the two-component regulatory system NreB/NreC involved in the control of dissimilatory nitrate/nitrite reduction in response to oxygen. NreB functions as a direct oxygen sensor histidine kinase which is autophosphorylated, in the absence of oxygen, probably at the conserved histidine residue, and transfers its phosphate group probably to a conserved aspartate residue of NreC. NreB/NreC activates the expression of the nitrate (narGHJI) and nitrite (nir) reductase operons, as well as the putative nitrate transporter gene narT.</text>
</comment>
<evidence type="ECO:0000259" key="18">
    <source>
        <dbReference type="PROSITE" id="PS50109"/>
    </source>
</evidence>
<keyword evidence="5 17" id="KW-0597">Phosphoprotein</keyword>
<evidence type="ECO:0000256" key="14">
    <source>
        <dbReference type="ARBA" id="ARBA00024827"/>
    </source>
</evidence>
<keyword evidence="8 15" id="KW-0547">Nucleotide-binding</keyword>
<evidence type="ECO:0000256" key="10">
    <source>
        <dbReference type="ARBA" id="ARBA00022840"/>
    </source>
</evidence>
<evidence type="ECO:0000256" key="9">
    <source>
        <dbReference type="ARBA" id="ARBA00022777"/>
    </source>
</evidence>
<dbReference type="SMART" id="SM00387">
    <property type="entry name" value="HATPase_c"/>
    <property type="match status" value="1"/>
</dbReference>
<dbReference type="GO" id="GO:0000155">
    <property type="term" value="F:phosphorelay sensor kinase activity"/>
    <property type="evidence" value="ECO:0007669"/>
    <property type="project" value="InterPro"/>
</dbReference>
<evidence type="ECO:0000256" key="3">
    <source>
        <dbReference type="ARBA" id="ARBA00022485"/>
    </source>
</evidence>
<dbReference type="GO" id="GO:0005506">
    <property type="term" value="F:iron ion binding"/>
    <property type="evidence" value="ECO:0007669"/>
    <property type="project" value="InterPro"/>
</dbReference>
<evidence type="ECO:0000256" key="6">
    <source>
        <dbReference type="ARBA" id="ARBA00022679"/>
    </source>
</evidence>
<evidence type="ECO:0000313" key="19">
    <source>
        <dbReference type="EMBL" id="OAK68133.1"/>
    </source>
</evidence>
<name>A0A177ZKM6_9BACI</name>
<sequence length="370" mass="42724">MRSLLFFSRSQEGRCFLVNNLSKTAIIELLTKMYEKSPEIIFFLNANGKVIDMNPAAKVVVDEKELEKGFPQSICEFCMGYTSNMESRTCTNCYLRDDEGDFSSFQIYLKTKKDGTLPFAASYQVIDEDSGIRILMLRNLTKPFQTQKELYKNNMTKHVIRAQEDERKRISRELHDGVIQELLNSLVELRILKYLDNDKEKDEKIKQTEMSLTRLLDDVRNLSVELRPSSLDDLGLEAAFRSHFKWLEKNYGLIVHFTPELQSKRYGNEVETVFYRICQEAIFNALKYAQVDEVFVRLHEDSQSLHLQVEDHGIGFDVTSEARGTGLGLYGMRERAEFIHGQLTIHSEIDQGTTIHIHAPIDAQAGRIEE</sequence>
<comment type="caution">
    <text evidence="19">The sequence shown here is derived from an EMBL/GenBank/DDBJ whole genome shotgun (WGS) entry which is preliminary data.</text>
</comment>
<comment type="cofactor">
    <cofactor evidence="16">
        <name>[4Fe-4S] cluster</name>
        <dbReference type="ChEBI" id="CHEBI:49883"/>
    </cofactor>
    <text evidence="16">Binds 1 [4Fe-4S] cluster.</text>
</comment>
<feature type="modified residue" description="Phosphohistidine; by autocatalysis" evidence="17">
    <location>
        <position position="175"/>
    </location>
</feature>
<keyword evidence="6 15" id="KW-0808">Transferase</keyword>
<dbReference type="GO" id="GO:0051539">
    <property type="term" value="F:4 iron, 4 sulfur cluster binding"/>
    <property type="evidence" value="ECO:0007669"/>
    <property type="project" value="UniProtKB-KW"/>
</dbReference>
<evidence type="ECO:0000256" key="16">
    <source>
        <dbReference type="PIRSR" id="PIRSR037432-50"/>
    </source>
</evidence>
<keyword evidence="3 16" id="KW-0004">4Fe-4S</keyword>
<evidence type="ECO:0000256" key="17">
    <source>
        <dbReference type="PIRSR" id="PIRSR037432-51"/>
    </source>
</evidence>
<accession>A0A177ZKM6</accession>
<feature type="domain" description="Histidine kinase" evidence="18">
    <location>
        <begin position="177"/>
        <end position="363"/>
    </location>
</feature>
<organism evidence="19 20">
    <name type="scientific">Lederbergia galactosidilytica</name>
    <dbReference type="NCBI Taxonomy" id="217031"/>
    <lineage>
        <taxon>Bacteria</taxon>
        <taxon>Bacillati</taxon>
        <taxon>Bacillota</taxon>
        <taxon>Bacilli</taxon>
        <taxon>Bacillales</taxon>
        <taxon>Bacillaceae</taxon>
        <taxon>Lederbergia</taxon>
    </lineage>
</organism>
<dbReference type="Pfam" id="PF02518">
    <property type="entry name" value="HATPase_c"/>
    <property type="match status" value="1"/>
</dbReference>
<dbReference type="OrthoDB" id="9760839at2"/>
<feature type="binding site" evidence="16">
    <location>
        <position position="90"/>
    </location>
    <ligand>
        <name>[4Fe-4S] cluster</name>
        <dbReference type="ChEBI" id="CHEBI:49883"/>
    </ligand>
</feature>
<dbReference type="InterPro" id="IPR017203">
    <property type="entry name" value="Sig_transdc_His_kinase_NreB"/>
</dbReference>
<feature type="binding site" evidence="16">
    <location>
        <position position="93"/>
    </location>
    <ligand>
        <name>[4Fe-4S] cluster</name>
        <dbReference type="ChEBI" id="CHEBI:49883"/>
    </ligand>
</feature>
<dbReference type="SUPFAM" id="SSF55874">
    <property type="entry name" value="ATPase domain of HSP90 chaperone/DNA topoisomerase II/histidine kinase"/>
    <property type="match status" value="1"/>
</dbReference>
<feature type="binding site" evidence="16">
    <location>
        <position position="75"/>
    </location>
    <ligand>
        <name>[4Fe-4S] cluster</name>
        <dbReference type="ChEBI" id="CHEBI:49883"/>
    </ligand>
</feature>
<keyword evidence="13 16" id="KW-0411">Iron-sulfur</keyword>
<evidence type="ECO:0000256" key="4">
    <source>
        <dbReference type="ARBA" id="ARBA00022490"/>
    </source>
</evidence>
<comment type="PTM">
    <text evidence="17">Autophosphorylated.</text>
</comment>
<dbReference type="PIRSF" id="PIRSF037432">
    <property type="entry name" value="STHK_NreB"/>
    <property type="match status" value="1"/>
</dbReference>
<feature type="binding site" evidence="16">
    <location>
        <position position="78"/>
    </location>
    <ligand>
        <name>[4Fe-4S] cluster</name>
        <dbReference type="ChEBI" id="CHEBI:49883"/>
    </ligand>
</feature>
<dbReference type="GO" id="GO:0046983">
    <property type="term" value="F:protein dimerization activity"/>
    <property type="evidence" value="ECO:0007669"/>
    <property type="project" value="InterPro"/>
</dbReference>
<reference evidence="19 20" key="1">
    <citation type="submission" date="2015-05" db="EMBL/GenBank/DDBJ databases">
        <title>Comparison of genome.</title>
        <authorList>
            <person name="Zheng Z."/>
            <person name="Sun M."/>
        </authorList>
    </citation>
    <scope>NUCLEOTIDE SEQUENCE [LARGE SCALE GENOMIC DNA]</scope>
    <source>
        <strain evidence="19 20">G25-74</strain>
    </source>
</reference>
<evidence type="ECO:0000256" key="12">
    <source>
        <dbReference type="ARBA" id="ARBA00023012"/>
    </source>
</evidence>
<dbReference type="PATRIC" id="fig|217031.6.peg.3534"/>
<evidence type="ECO:0000256" key="13">
    <source>
        <dbReference type="ARBA" id="ARBA00023014"/>
    </source>
</evidence>
<dbReference type="InterPro" id="IPR036890">
    <property type="entry name" value="HATPase_C_sf"/>
</dbReference>
<dbReference type="InterPro" id="IPR011712">
    <property type="entry name" value="Sig_transdc_His_kin_sub3_dim/P"/>
</dbReference>
<evidence type="ECO:0000256" key="7">
    <source>
        <dbReference type="ARBA" id="ARBA00022723"/>
    </source>
</evidence>
<dbReference type="AlphaFoldDB" id="A0A177ZKM6"/>
<keyword evidence="10 15" id="KW-0067">ATP-binding</keyword>
<dbReference type="Gene3D" id="3.30.565.10">
    <property type="entry name" value="Histidine kinase-like ATPase, C-terminal domain"/>
    <property type="match status" value="1"/>
</dbReference>
<dbReference type="InterPro" id="IPR004358">
    <property type="entry name" value="Sig_transdc_His_kin-like_C"/>
</dbReference>
<keyword evidence="9 15" id="KW-0418">Kinase</keyword>
<proteinExistence type="predicted"/>
<dbReference type="Pfam" id="PF07730">
    <property type="entry name" value="HisKA_3"/>
    <property type="match status" value="1"/>
</dbReference>
<dbReference type="PANTHER" id="PTHR24421">
    <property type="entry name" value="NITRATE/NITRITE SENSOR PROTEIN NARX-RELATED"/>
    <property type="match status" value="1"/>
</dbReference>
<protein>
    <recommendedName>
        <fullName evidence="15">Sensor histidine kinase</fullName>
        <ecNumber evidence="15">2.7.13.3</ecNumber>
    </recommendedName>
</protein>
<evidence type="ECO:0000313" key="20">
    <source>
        <dbReference type="Proteomes" id="UP000077881"/>
    </source>
</evidence>
<dbReference type="InterPro" id="IPR003594">
    <property type="entry name" value="HATPase_dom"/>
</dbReference>
<dbReference type="CDD" id="cd16917">
    <property type="entry name" value="HATPase_UhpB-NarQ-NarX-like"/>
    <property type="match status" value="1"/>
</dbReference>
<dbReference type="Gene3D" id="1.20.5.1930">
    <property type="match status" value="1"/>
</dbReference>
<comment type="subcellular location">
    <subcellularLocation>
        <location evidence="2">Cytoplasm</location>
    </subcellularLocation>
</comment>
<keyword evidence="7 16" id="KW-0479">Metal-binding</keyword>
<dbReference type="EC" id="2.7.13.3" evidence="15"/>
<dbReference type="EMBL" id="LDJR01000057">
    <property type="protein sequence ID" value="OAK68133.1"/>
    <property type="molecule type" value="Genomic_DNA"/>
</dbReference>
<keyword evidence="12 15" id="KW-0902">Two-component regulatory system</keyword>
<evidence type="ECO:0000256" key="15">
    <source>
        <dbReference type="PIRNR" id="PIRNR037432"/>
    </source>
</evidence>
<dbReference type="STRING" id="217031.ABB05_16340"/>
<dbReference type="Proteomes" id="UP000077881">
    <property type="component" value="Unassembled WGS sequence"/>
</dbReference>